<organism evidence="1 2">
    <name type="scientific">Hyalomma asiaticum</name>
    <name type="common">Tick</name>
    <dbReference type="NCBI Taxonomy" id="266040"/>
    <lineage>
        <taxon>Eukaryota</taxon>
        <taxon>Metazoa</taxon>
        <taxon>Ecdysozoa</taxon>
        <taxon>Arthropoda</taxon>
        <taxon>Chelicerata</taxon>
        <taxon>Arachnida</taxon>
        <taxon>Acari</taxon>
        <taxon>Parasitiformes</taxon>
        <taxon>Ixodida</taxon>
        <taxon>Ixodoidea</taxon>
        <taxon>Ixodidae</taxon>
        <taxon>Hyalomminae</taxon>
        <taxon>Hyalomma</taxon>
    </lineage>
</organism>
<sequence>MEGIAGDQSSTAPDEDLLAFVLRATETVRAALGRPVKTKAKINMKRYVQKQLHKYHDCCRYRVPRKRQKRISTSPMGDSSETSYSSMASTHSPTAFPIADAGYPDDQYLCLRTVSGNVMPLQYSGNSKGAQCSNSYASQSGYALQTDDAGSVSATQDIWGIEASQDAQYGYSASVSDEFLCGKISFCSEAGPEDMAPGASVDPVFPSENYDQIVPFIENELQVYACAEANTPGPEIASNISESASPSLCTYEPGDCAYASFVETFVLPQNGSSSRGSSCSVTPEFSSLY</sequence>
<proteinExistence type="predicted"/>
<reference evidence="1" key="1">
    <citation type="submission" date="2020-05" db="EMBL/GenBank/DDBJ databases">
        <title>Large-scale comparative analyses of tick genomes elucidate their genetic diversity and vector capacities.</title>
        <authorList>
            <person name="Jia N."/>
            <person name="Wang J."/>
            <person name="Shi W."/>
            <person name="Du L."/>
            <person name="Sun Y."/>
            <person name="Zhan W."/>
            <person name="Jiang J."/>
            <person name="Wang Q."/>
            <person name="Zhang B."/>
            <person name="Ji P."/>
            <person name="Sakyi L.B."/>
            <person name="Cui X."/>
            <person name="Yuan T."/>
            <person name="Jiang B."/>
            <person name="Yang W."/>
            <person name="Lam T.T.-Y."/>
            <person name="Chang Q."/>
            <person name="Ding S."/>
            <person name="Wang X."/>
            <person name="Zhu J."/>
            <person name="Ruan X."/>
            <person name="Zhao L."/>
            <person name="Wei J."/>
            <person name="Que T."/>
            <person name="Du C."/>
            <person name="Cheng J."/>
            <person name="Dai P."/>
            <person name="Han X."/>
            <person name="Huang E."/>
            <person name="Gao Y."/>
            <person name="Liu J."/>
            <person name="Shao H."/>
            <person name="Ye R."/>
            <person name="Li L."/>
            <person name="Wei W."/>
            <person name="Wang X."/>
            <person name="Wang C."/>
            <person name="Yang T."/>
            <person name="Huo Q."/>
            <person name="Li W."/>
            <person name="Guo W."/>
            <person name="Chen H."/>
            <person name="Zhou L."/>
            <person name="Ni X."/>
            <person name="Tian J."/>
            <person name="Zhou Y."/>
            <person name="Sheng Y."/>
            <person name="Liu T."/>
            <person name="Pan Y."/>
            <person name="Xia L."/>
            <person name="Li J."/>
            <person name="Zhao F."/>
            <person name="Cao W."/>
        </authorList>
    </citation>
    <scope>NUCLEOTIDE SEQUENCE</scope>
    <source>
        <strain evidence="1">Hyas-2018</strain>
    </source>
</reference>
<keyword evidence="2" id="KW-1185">Reference proteome</keyword>
<name>A0ACB7SQV3_HYAAI</name>
<comment type="caution">
    <text evidence="1">The sequence shown here is derived from an EMBL/GenBank/DDBJ whole genome shotgun (WGS) entry which is preliminary data.</text>
</comment>
<evidence type="ECO:0000313" key="1">
    <source>
        <dbReference type="EMBL" id="KAH6937020.1"/>
    </source>
</evidence>
<dbReference type="EMBL" id="CM023483">
    <property type="protein sequence ID" value="KAH6937020.1"/>
    <property type="molecule type" value="Genomic_DNA"/>
</dbReference>
<dbReference type="Proteomes" id="UP000821845">
    <property type="component" value="Chromosome 3"/>
</dbReference>
<evidence type="ECO:0000313" key="2">
    <source>
        <dbReference type="Proteomes" id="UP000821845"/>
    </source>
</evidence>
<accession>A0ACB7SQV3</accession>
<gene>
    <name evidence="1" type="ORF">HPB50_025109</name>
</gene>
<protein>
    <submittedName>
        <fullName evidence="1">Uncharacterized protein</fullName>
    </submittedName>
</protein>